<name>A0A6A5CD80_NAEFO</name>
<dbReference type="VEuPathDB" id="AmoebaDB:NF0067870"/>
<dbReference type="Proteomes" id="UP000444721">
    <property type="component" value="Unassembled WGS sequence"/>
</dbReference>
<dbReference type="AlphaFoldDB" id="A0A6A5CD80"/>
<dbReference type="GeneID" id="68117840"/>
<protein>
    <recommendedName>
        <fullName evidence="4">ABC-2 type transporter domain-containing protein</fullName>
    </recommendedName>
</protein>
<keyword evidence="1" id="KW-1133">Transmembrane helix</keyword>
<organism evidence="2 3">
    <name type="scientific">Naegleria fowleri</name>
    <name type="common">Brain eating amoeba</name>
    <dbReference type="NCBI Taxonomy" id="5763"/>
    <lineage>
        <taxon>Eukaryota</taxon>
        <taxon>Discoba</taxon>
        <taxon>Heterolobosea</taxon>
        <taxon>Tetramitia</taxon>
        <taxon>Eutetramitia</taxon>
        <taxon>Vahlkampfiidae</taxon>
        <taxon>Naegleria</taxon>
    </lineage>
</organism>
<dbReference type="EMBL" id="VFQX01000006">
    <property type="protein sequence ID" value="KAF0983560.1"/>
    <property type="molecule type" value="Genomic_DNA"/>
</dbReference>
<dbReference type="VEuPathDB" id="AmoebaDB:FDP41_010625"/>
<dbReference type="OrthoDB" id="10439921at2759"/>
<evidence type="ECO:0000313" key="3">
    <source>
        <dbReference type="Proteomes" id="UP000444721"/>
    </source>
</evidence>
<comment type="caution">
    <text evidence="2">The sequence shown here is derived from an EMBL/GenBank/DDBJ whole genome shotgun (WGS) entry which is preliminary data.</text>
</comment>
<dbReference type="OMA" id="MWAWKPR"/>
<feature type="transmembrane region" description="Helical" evidence="1">
    <location>
        <begin position="62"/>
        <end position="79"/>
    </location>
</feature>
<keyword evidence="3" id="KW-1185">Reference proteome</keyword>
<evidence type="ECO:0008006" key="4">
    <source>
        <dbReference type="Google" id="ProtNLM"/>
    </source>
</evidence>
<feature type="transmembrane region" description="Helical" evidence="1">
    <location>
        <begin position="7"/>
        <end position="29"/>
    </location>
</feature>
<feature type="transmembrane region" description="Helical" evidence="1">
    <location>
        <begin position="35"/>
        <end position="55"/>
    </location>
</feature>
<dbReference type="RefSeq" id="XP_044568273.1">
    <property type="nucleotide sequence ID" value="XM_044700944.1"/>
</dbReference>
<sequence>MYFLAKDLVSLVVVIIISLSTSIGLVTAFPHMNFVIFYGIVFLTIMAGFPLGYTLSFFFEPAIAQLAAALVVIVFYSLAGNNPTLPEIEKLAFPLSYSHIFTYFRYIKGLVYMHELDTRRKEQSISEALKMNGYEYESLFFYYYALFFWMIAFRYMAMYCMWAWKPRSLFSKMSFHFKKWTGRMGVFLDRRVVTPVRAKMSSRRRHLLDTHVSLDPTSGTMV</sequence>
<reference evidence="2 3" key="1">
    <citation type="journal article" date="2019" name="Sci. Rep.">
        <title>Nanopore sequencing improves the draft genome of the human pathogenic amoeba Naegleria fowleri.</title>
        <authorList>
            <person name="Liechti N."/>
            <person name="Schurch N."/>
            <person name="Bruggmann R."/>
            <person name="Wittwer M."/>
        </authorList>
    </citation>
    <scope>NUCLEOTIDE SEQUENCE [LARGE SCALE GENOMIC DNA]</scope>
    <source>
        <strain evidence="2 3">ATCC 30894</strain>
    </source>
</reference>
<feature type="transmembrane region" description="Helical" evidence="1">
    <location>
        <begin position="141"/>
        <end position="164"/>
    </location>
</feature>
<evidence type="ECO:0000313" key="2">
    <source>
        <dbReference type="EMBL" id="KAF0983560.1"/>
    </source>
</evidence>
<proteinExistence type="predicted"/>
<keyword evidence="1" id="KW-0472">Membrane</keyword>
<gene>
    <name evidence="2" type="ORF">FDP41_010625</name>
</gene>
<keyword evidence="1" id="KW-0812">Transmembrane</keyword>
<accession>A0A6A5CD80</accession>
<dbReference type="VEuPathDB" id="AmoebaDB:NfTy_013580"/>
<evidence type="ECO:0000256" key="1">
    <source>
        <dbReference type="SAM" id="Phobius"/>
    </source>
</evidence>